<feature type="domain" description="Phosphate acetyl/butaryl transferase" evidence="3">
    <location>
        <begin position="235"/>
        <end position="451"/>
    </location>
</feature>
<dbReference type="RefSeq" id="WP_196104699.1">
    <property type="nucleotide sequence ID" value="NZ_CP064942.1"/>
</dbReference>
<dbReference type="InterPro" id="IPR050500">
    <property type="entry name" value="Phos_Acetyltrans/Butyryltrans"/>
</dbReference>
<dbReference type="InterPro" id="IPR002539">
    <property type="entry name" value="MaoC-like_dom"/>
</dbReference>
<keyword evidence="1 5" id="KW-0808">Transferase</keyword>
<dbReference type="PANTHER" id="PTHR43356:SF2">
    <property type="entry name" value="PHOSPHATE ACETYLTRANSFERASE"/>
    <property type="match status" value="1"/>
</dbReference>
<dbReference type="InterPro" id="IPR002505">
    <property type="entry name" value="PTA_PTB"/>
</dbReference>
<dbReference type="PANTHER" id="PTHR43356">
    <property type="entry name" value="PHOSPHATE ACETYLTRANSFERASE"/>
    <property type="match status" value="1"/>
</dbReference>
<evidence type="ECO:0000313" key="5">
    <source>
        <dbReference type="EMBL" id="QPH55500.1"/>
    </source>
</evidence>
<dbReference type="CDD" id="cd03449">
    <property type="entry name" value="R_hydratase"/>
    <property type="match status" value="1"/>
</dbReference>
<evidence type="ECO:0000259" key="4">
    <source>
        <dbReference type="Pfam" id="PF01575"/>
    </source>
</evidence>
<evidence type="ECO:0000313" key="6">
    <source>
        <dbReference type="Proteomes" id="UP000594800"/>
    </source>
</evidence>
<dbReference type="Gene3D" id="3.10.129.10">
    <property type="entry name" value="Hotdog Thioesterase"/>
    <property type="match status" value="1"/>
</dbReference>
<dbReference type="NCBIfam" id="NF006045">
    <property type="entry name" value="PRK08190.1"/>
    <property type="match status" value="1"/>
</dbReference>
<dbReference type="Pfam" id="PF01515">
    <property type="entry name" value="PTA_PTB"/>
    <property type="match status" value="1"/>
</dbReference>
<dbReference type="SUPFAM" id="SSF54637">
    <property type="entry name" value="Thioesterase/thiol ester dehydrase-isomerase"/>
    <property type="match status" value="1"/>
</dbReference>
<dbReference type="InterPro" id="IPR029069">
    <property type="entry name" value="HotDog_dom_sf"/>
</dbReference>
<evidence type="ECO:0000259" key="3">
    <source>
        <dbReference type="Pfam" id="PF01515"/>
    </source>
</evidence>
<dbReference type="AlphaFoldDB" id="A0A7S9LVJ8"/>
<keyword evidence="2" id="KW-0012">Acyltransferase</keyword>
<feature type="domain" description="MaoC-like" evidence="4">
    <location>
        <begin position="26"/>
        <end position="115"/>
    </location>
</feature>
<sequence length="460" mass="48346">MNQLTNTTFDALEVGMEASLTRLCVLDDLYVFAHASGNLNPLHMPEADGDGDGTPEAVAPAMWVASLISAVLGNRLPGPGTFYRAQSLKFLEQAHAGDELTACVRLTAKGEGREVRFDTWVTRADGTTICEGEAVVVAPALTVSFDTGDVPGLTVRRHVHFDALLERAEPLPPIPTAVVAPEKADALNGALLGARHTLITPILIGDREKIAAAAQEIGADLTGLEMLHEPDHGAAAAMAVALVHEGRARAVMKGHLHTDLLLRHIVKRDGGLRGTRRLSHVFVMDVPGLNHLLLISDAAINIAPDLECKVDIVQNAVDLARAIGIEDPKVGVLSAVETVNPHIPSTLDAAILSKMAERGQIRGAVVDGPLAMDNAIDMEAARTKGIKSLVAGRADILIAPNLEAGNLIAKELTFLAHAEAGGIVLGAQVPVILNSRADDDKARLASCAVAALYAEAQARG</sequence>
<evidence type="ECO:0000256" key="2">
    <source>
        <dbReference type="ARBA" id="ARBA00023315"/>
    </source>
</evidence>
<dbReference type="Gene3D" id="3.40.718.10">
    <property type="entry name" value="Isopropylmalate Dehydrogenase"/>
    <property type="match status" value="1"/>
</dbReference>
<dbReference type="SUPFAM" id="SSF53659">
    <property type="entry name" value="Isocitrate/Isopropylmalate dehydrogenase-like"/>
    <property type="match status" value="1"/>
</dbReference>
<gene>
    <name evidence="5" type="ORF">I0K15_07120</name>
</gene>
<protein>
    <submittedName>
        <fullName evidence="5">Bifunctional enoyl-CoA hydratase/phosphate acetyltransferase</fullName>
    </submittedName>
</protein>
<proteinExistence type="predicted"/>
<dbReference type="NCBIfam" id="NF008852">
    <property type="entry name" value="PRK11890.1"/>
    <property type="match status" value="1"/>
</dbReference>
<dbReference type="Pfam" id="PF01575">
    <property type="entry name" value="MaoC_dehydratas"/>
    <property type="match status" value="1"/>
</dbReference>
<dbReference type="Proteomes" id="UP000594800">
    <property type="component" value="Chromosome"/>
</dbReference>
<dbReference type="KEGG" id="poz:I0K15_07120"/>
<keyword evidence="6" id="KW-1185">Reference proteome</keyword>
<dbReference type="EMBL" id="CP064942">
    <property type="protein sequence ID" value="QPH55500.1"/>
    <property type="molecule type" value="Genomic_DNA"/>
</dbReference>
<organism evidence="5 6">
    <name type="scientific">Pontivivens ytuae</name>
    <dbReference type="NCBI Taxonomy" id="2789856"/>
    <lineage>
        <taxon>Bacteria</taxon>
        <taxon>Pseudomonadati</taxon>
        <taxon>Pseudomonadota</taxon>
        <taxon>Alphaproteobacteria</taxon>
        <taxon>Rhodobacterales</taxon>
        <taxon>Paracoccaceae</taxon>
        <taxon>Pontivivens</taxon>
    </lineage>
</organism>
<accession>A0A7S9LVJ8</accession>
<evidence type="ECO:0000256" key="1">
    <source>
        <dbReference type="ARBA" id="ARBA00022679"/>
    </source>
</evidence>
<dbReference type="GO" id="GO:0016746">
    <property type="term" value="F:acyltransferase activity"/>
    <property type="evidence" value="ECO:0007669"/>
    <property type="project" value="UniProtKB-KW"/>
</dbReference>
<reference evidence="5" key="1">
    <citation type="submission" date="2020-11" db="EMBL/GenBank/DDBJ databases">
        <title>Description of Pontivivens ytuae sp. nov. isolated from deep sea sediment of Mariana Trench.</title>
        <authorList>
            <person name="Wang Z."/>
            <person name="Sun Q.-L."/>
            <person name="Xu X.-D."/>
            <person name="Tang Y.-Z."/>
            <person name="Zhang J."/>
        </authorList>
    </citation>
    <scope>NUCLEOTIDE SEQUENCE [LARGE SCALE GENOMIC DNA]</scope>
    <source>
        <strain evidence="5">MT2928</strain>
    </source>
</reference>
<name>A0A7S9LVJ8_9RHOB</name>